<feature type="transmembrane region" description="Helical" evidence="7">
    <location>
        <begin position="167"/>
        <end position="187"/>
    </location>
</feature>
<dbReference type="InterPro" id="IPR003706">
    <property type="entry name" value="CstA_N"/>
</dbReference>
<dbReference type="PANTHER" id="PTHR30252:SF0">
    <property type="entry name" value="PEPTIDE TRANSPORTER CSTA"/>
    <property type="match status" value="1"/>
</dbReference>
<evidence type="ECO:0000256" key="1">
    <source>
        <dbReference type="ARBA" id="ARBA00004651"/>
    </source>
</evidence>
<dbReference type="GO" id="GO:0005886">
    <property type="term" value="C:plasma membrane"/>
    <property type="evidence" value="ECO:0007669"/>
    <property type="project" value="UniProtKB-SubCell"/>
</dbReference>
<feature type="transmembrane region" description="Helical" evidence="7">
    <location>
        <begin position="86"/>
        <end position="108"/>
    </location>
</feature>
<proteinExistence type="inferred from homology"/>
<keyword evidence="4 7" id="KW-0812">Transmembrane</keyword>
<evidence type="ECO:0000256" key="3">
    <source>
        <dbReference type="ARBA" id="ARBA00022475"/>
    </source>
</evidence>
<keyword evidence="5 7" id="KW-1133">Transmembrane helix</keyword>
<feature type="transmembrane region" description="Helical" evidence="7">
    <location>
        <begin position="194"/>
        <end position="218"/>
    </location>
</feature>
<evidence type="ECO:0000313" key="10">
    <source>
        <dbReference type="Proteomes" id="UP001055185"/>
    </source>
</evidence>
<evidence type="ECO:0000256" key="4">
    <source>
        <dbReference type="ARBA" id="ARBA00022692"/>
    </source>
</evidence>
<feature type="transmembrane region" description="Helical" evidence="7">
    <location>
        <begin position="498"/>
        <end position="520"/>
    </location>
</feature>
<keyword evidence="3" id="KW-1003">Cell membrane</keyword>
<feature type="domain" description="CstA N-terminal" evidence="8">
    <location>
        <begin position="361"/>
        <end position="509"/>
    </location>
</feature>
<accession>A0AA37IWW9</accession>
<organism evidence="9 10">
    <name type="scientific">Faecalibacterium gallinarum</name>
    <dbReference type="NCBI Taxonomy" id="2903556"/>
    <lineage>
        <taxon>Bacteria</taxon>
        <taxon>Bacillati</taxon>
        <taxon>Bacillota</taxon>
        <taxon>Clostridia</taxon>
        <taxon>Eubacteriales</taxon>
        <taxon>Oscillospiraceae</taxon>
        <taxon>Faecalibacterium</taxon>
    </lineage>
</organism>
<evidence type="ECO:0000256" key="7">
    <source>
        <dbReference type="SAM" id="Phobius"/>
    </source>
</evidence>
<evidence type="ECO:0000313" key="9">
    <source>
        <dbReference type="EMBL" id="GJN63877.1"/>
    </source>
</evidence>
<feature type="transmembrane region" description="Helical" evidence="7">
    <location>
        <begin position="532"/>
        <end position="554"/>
    </location>
</feature>
<reference evidence="9" key="1">
    <citation type="journal article" date="2022" name="Int. J. Syst. Evol. Microbiol.">
        <title>Genome-based, phenotypic and chemotaxonomic classification of Faecalibacterium strains: proposal of three novel species Faecalibacterium duncaniae sp. nov., Faecalibacterium hattorii sp. nov. and Faecalibacterium gallinarum sp. nov. .</title>
        <authorList>
            <person name="Sakamoto M."/>
            <person name="Sakurai N."/>
            <person name="Tanno H."/>
            <person name="Iino T."/>
            <person name="Ohkuma M."/>
            <person name="Endo A."/>
        </authorList>
    </citation>
    <scope>NUCLEOTIDE SEQUENCE</scope>
    <source>
        <strain evidence="9">JCM 17207</strain>
    </source>
</reference>
<feature type="domain" description="CstA N-terminal" evidence="8">
    <location>
        <begin position="2"/>
        <end position="358"/>
    </location>
</feature>
<gene>
    <name evidence="9" type="primary">cstA</name>
    <name evidence="9" type="ORF">JCM17207_05020</name>
</gene>
<name>A0AA37IWW9_9FIRM</name>
<feature type="transmembrane region" description="Helical" evidence="7">
    <location>
        <begin position="224"/>
        <end position="246"/>
    </location>
</feature>
<comment type="caution">
    <text evidence="9">The sequence shown here is derived from an EMBL/GenBank/DDBJ whole genome shotgun (WGS) entry which is preliminary data.</text>
</comment>
<evidence type="ECO:0000256" key="2">
    <source>
        <dbReference type="ARBA" id="ARBA00007755"/>
    </source>
</evidence>
<dbReference type="RefSeq" id="WP_238316130.1">
    <property type="nucleotide sequence ID" value="NZ_BQKV01000020.1"/>
</dbReference>
<dbReference type="InterPro" id="IPR051605">
    <property type="entry name" value="CstA"/>
</dbReference>
<dbReference type="PANTHER" id="PTHR30252">
    <property type="entry name" value="INNER MEMBRANE PEPTIDE TRANSPORTER"/>
    <property type="match status" value="1"/>
</dbReference>
<keyword evidence="10" id="KW-1185">Reference proteome</keyword>
<evidence type="ECO:0000256" key="5">
    <source>
        <dbReference type="ARBA" id="ARBA00022989"/>
    </source>
</evidence>
<feature type="transmembrane region" description="Helical" evidence="7">
    <location>
        <begin position="467"/>
        <end position="486"/>
    </location>
</feature>
<sequence length="568" mass="60626">MNGILLLLIGIATCVLGYVVYGGWLSKQWGVDPKRKTPAFEYEDGVDYCPAKAPVLLGHHFASIAGAGPINGPIQAAYFGWLPVTLWILLGGIFIGAVQDYSALFISLRNKGKSIGEVLEATLNHKCKMMFSVFVWLVMLLVDAAFGDIVAKTFNCMPGDASTANGSVAMASMLFIPLAIAFGFLVYRKHAPLVVSTIAGVAVLALCVAVGIYFPLVFEGSTVWFWRVVVFIYCAIASVTPVWILLQPRDYLNSFLLYFMIAMSIIGIFIANPTMGLPAFTGFSVGGNLLFPALFITVACGACSGFHALIASGTTSKQLSNEKDAKMIGYGGMLLECILAVVSLIAVGSLFTSESFAAAFAESPVTFYTAAGATPAIVLATAVSNWFGGSSIIFTIISLAVSAFCLTSLDTCCRLGRFTLQEMFQPKDGSEAKGLAKVMQNVYVSTIVNIALAFLLVVAGYSQIWPLFGAANQMVAVPALMAAAVYMKKVGRNNHMFYIPMFFMAAASMFSMILTFKTNITGILAGAAGVNLFTYAIQCVFIVPMLILAVLLLVDGCKFLFGKAAQKA</sequence>
<feature type="transmembrane region" description="Helical" evidence="7">
    <location>
        <begin position="255"/>
        <end position="277"/>
    </location>
</feature>
<feature type="transmembrane region" description="Helical" evidence="7">
    <location>
        <begin position="442"/>
        <end position="461"/>
    </location>
</feature>
<dbReference type="Pfam" id="PF02554">
    <property type="entry name" value="CstA"/>
    <property type="match status" value="2"/>
</dbReference>
<dbReference type="GO" id="GO:0009267">
    <property type="term" value="P:cellular response to starvation"/>
    <property type="evidence" value="ECO:0007669"/>
    <property type="project" value="InterPro"/>
</dbReference>
<dbReference type="AlphaFoldDB" id="A0AA37IWW9"/>
<protein>
    <submittedName>
        <fullName evidence="9">Carbon starvation protein A</fullName>
    </submittedName>
</protein>
<feature type="transmembrane region" description="Helical" evidence="7">
    <location>
        <begin position="330"/>
        <end position="351"/>
    </location>
</feature>
<dbReference type="Proteomes" id="UP001055185">
    <property type="component" value="Unassembled WGS sequence"/>
</dbReference>
<dbReference type="EMBL" id="BQKV01000020">
    <property type="protein sequence ID" value="GJN63877.1"/>
    <property type="molecule type" value="Genomic_DNA"/>
</dbReference>
<feature type="transmembrane region" description="Helical" evidence="7">
    <location>
        <begin position="129"/>
        <end position="147"/>
    </location>
</feature>
<feature type="transmembrane region" description="Helical" evidence="7">
    <location>
        <begin position="289"/>
        <end position="310"/>
    </location>
</feature>
<evidence type="ECO:0000259" key="8">
    <source>
        <dbReference type="Pfam" id="PF02554"/>
    </source>
</evidence>
<keyword evidence="6 7" id="KW-0472">Membrane</keyword>
<evidence type="ECO:0000256" key="6">
    <source>
        <dbReference type="ARBA" id="ARBA00023136"/>
    </source>
</evidence>
<comment type="subcellular location">
    <subcellularLocation>
        <location evidence="1">Cell membrane</location>
        <topology evidence="1">Multi-pass membrane protein</topology>
    </subcellularLocation>
</comment>
<comment type="similarity">
    <text evidence="2">Belongs to the peptide transporter carbon starvation (CstA) (TC 2.A.114) family.</text>
</comment>